<proteinExistence type="predicted"/>
<evidence type="ECO:0000259" key="1">
    <source>
        <dbReference type="PROSITE" id="PS50994"/>
    </source>
</evidence>
<feature type="domain" description="Integrase catalytic" evidence="1">
    <location>
        <begin position="1"/>
        <end position="109"/>
    </location>
</feature>
<dbReference type="PROSITE" id="PS50994">
    <property type="entry name" value="INTEGRASE"/>
    <property type="match status" value="1"/>
</dbReference>
<dbReference type="Proteomes" id="UP000264330">
    <property type="component" value="Unassembled WGS sequence"/>
</dbReference>
<dbReference type="InterPro" id="IPR001584">
    <property type="entry name" value="Integrase_cat-core"/>
</dbReference>
<accession>A0A3D5J1V2</accession>
<name>A0A3D5J1V2_9FLAO</name>
<protein>
    <recommendedName>
        <fullName evidence="1">Integrase catalytic domain-containing protein</fullName>
    </recommendedName>
</protein>
<dbReference type="SUPFAM" id="SSF53098">
    <property type="entry name" value="Ribonuclease H-like"/>
    <property type="match status" value="1"/>
</dbReference>
<organism evidence="2 3">
    <name type="scientific">Zunongwangia profunda</name>
    <dbReference type="NCBI Taxonomy" id="398743"/>
    <lineage>
        <taxon>Bacteria</taxon>
        <taxon>Pseudomonadati</taxon>
        <taxon>Bacteroidota</taxon>
        <taxon>Flavobacteriia</taxon>
        <taxon>Flavobacteriales</taxon>
        <taxon>Flavobacteriaceae</taxon>
        <taxon>Zunongwangia</taxon>
    </lineage>
</organism>
<dbReference type="GO" id="GO:0003676">
    <property type="term" value="F:nucleic acid binding"/>
    <property type="evidence" value="ECO:0007669"/>
    <property type="project" value="InterPro"/>
</dbReference>
<sequence>MDNLVASARVYPKRIKVDNGSEFISKVLDKWAYENNVELDFSRPGKPTDNPFIESFNGSFRDECLNTNWFFSLEDAQEKFDIWREDYNGFRPHSSLGDMSPNEYIEINENSPDSLVMTST</sequence>
<evidence type="ECO:0000313" key="3">
    <source>
        <dbReference type="Proteomes" id="UP000264330"/>
    </source>
</evidence>
<dbReference type="Gene3D" id="3.30.420.10">
    <property type="entry name" value="Ribonuclease H-like superfamily/Ribonuclease H"/>
    <property type="match status" value="1"/>
</dbReference>
<dbReference type="EMBL" id="DPMF01000230">
    <property type="protein sequence ID" value="HCV81300.1"/>
    <property type="molecule type" value="Genomic_DNA"/>
</dbReference>
<dbReference type="InterPro" id="IPR036397">
    <property type="entry name" value="RNaseH_sf"/>
</dbReference>
<dbReference type="AlphaFoldDB" id="A0A3D5J1V2"/>
<dbReference type="Pfam" id="PF13683">
    <property type="entry name" value="rve_3"/>
    <property type="match status" value="1"/>
</dbReference>
<dbReference type="GO" id="GO:0015074">
    <property type="term" value="P:DNA integration"/>
    <property type="evidence" value="ECO:0007669"/>
    <property type="project" value="InterPro"/>
</dbReference>
<dbReference type="PANTHER" id="PTHR47515">
    <property type="entry name" value="LOW CALCIUM RESPONSE LOCUS PROTEIN T"/>
    <property type="match status" value="1"/>
</dbReference>
<comment type="caution">
    <text evidence="2">The sequence shown here is derived from an EMBL/GenBank/DDBJ whole genome shotgun (WGS) entry which is preliminary data.</text>
</comment>
<dbReference type="PANTHER" id="PTHR47515:SF1">
    <property type="entry name" value="BLR2054 PROTEIN"/>
    <property type="match status" value="1"/>
</dbReference>
<evidence type="ECO:0000313" key="2">
    <source>
        <dbReference type="EMBL" id="HCV81300.1"/>
    </source>
</evidence>
<gene>
    <name evidence="2" type="ORF">DGQ38_09645</name>
</gene>
<dbReference type="InterPro" id="IPR012337">
    <property type="entry name" value="RNaseH-like_sf"/>
</dbReference>
<reference evidence="2 3" key="1">
    <citation type="journal article" date="2018" name="Nat. Biotechnol.">
        <title>A standardized bacterial taxonomy based on genome phylogeny substantially revises the tree of life.</title>
        <authorList>
            <person name="Parks D.H."/>
            <person name="Chuvochina M."/>
            <person name="Waite D.W."/>
            <person name="Rinke C."/>
            <person name="Skarshewski A."/>
            <person name="Chaumeil P.A."/>
            <person name="Hugenholtz P."/>
        </authorList>
    </citation>
    <scope>NUCLEOTIDE SEQUENCE [LARGE SCALE GENOMIC DNA]</scope>
    <source>
        <strain evidence="2">UBA9359</strain>
    </source>
</reference>
<dbReference type="OMA" id="DIWREDY"/>